<name>A0A438JFZ3_VITVI</name>
<protein>
    <submittedName>
        <fullName evidence="2">Uncharacterized protein</fullName>
    </submittedName>
</protein>
<evidence type="ECO:0000313" key="3">
    <source>
        <dbReference type="Proteomes" id="UP000288805"/>
    </source>
</evidence>
<dbReference type="EMBL" id="QGNW01000043">
    <property type="protein sequence ID" value="RVX07875.1"/>
    <property type="molecule type" value="Genomic_DNA"/>
</dbReference>
<feature type="region of interest" description="Disordered" evidence="1">
    <location>
        <begin position="86"/>
        <end position="107"/>
    </location>
</feature>
<reference evidence="2 3" key="1">
    <citation type="journal article" date="2018" name="PLoS Genet.">
        <title>Population sequencing reveals clonal diversity and ancestral inbreeding in the grapevine cultivar Chardonnay.</title>
        <authorList>
            <person name="Roach M.J."/>
            <person name="Johnson D.L."/>
            <person name="Bohlmann J."/>
            <person name="van Vuuren H.J."/>
            <person name="Jones S.J."/>
            <person name="Pretorius I.S."/>
            <person name="Schmidt S.A."/>
            <person name="Borneman A.R."/>
        </authorList>
    </citation>
    <scope>NUCLEOTIDE SEQUENCE [LARGE SCALE GENOMIC DNA]</scope>
    <source>
        <strain evidence="3">cv. Chardonnay</strain>
        <tissue evidence="2">Leaf</tissue>
    </source>
</reference>
<dbReference type="AlphaFoldDB" id="A0A438JFZ3"/>
<comment type="caution">
    <text evidence="2">The sequence shown here is derived from an EMBL/GenBank/DDBJ whole genome shotgun (WGS) entry which is preliminary data.</text>
</comment>
<organism evidence="2 3">
    <name type="scientific">Vitis vinifera</name>
    <name type="common">Grape</name>
    <dbReference type="NCBI Taxonomy" id="29760"/>
    <lineage>
        <taxon>Eukaryota</taxon>
        <taxon>Viridiplantae</taxon>
        <taxon>Streptophyta</taxon>
        <taxon>Embryophyta</taxon>
        <taxon>Tracheophyta</taxon>
        <taxon>Spermatophyta</taxon>
        <taxon>Magnoliopsida</taxon>
        <taxon>eudicotyledons</taxon>
        <taxon>Gunneridae</taxon>
        <taxon>Pentapetalae</taxon>
        <taxon>rosids</taxon>
        <taxon>Vitales</taxon>
        <taxon>Vitaceae</taxon>
        <taxon>Viteae</taxon>
        <taxon>Vitis</taxon>
    </lineage>
</organism>
<accession>A0A438JFZ3</accession>
<proteinExistence type="predicted"/>
<gene>
    <name evidence="2" type="ORF">CK203_014706</name>
</gene>
<evidence type="ECO:0000313" key="2">
    <source>
        <dbReference type="EMBL" id="RVX07875.1"/>
    </source>
</evidence>
<dbReference type="Proteomes" id="UP000288805">
    <property type="component" value="Unassembled WGS sequence"/>
</dbReference>
<sequence>MEVSVTYCAKHLNKEKQTPEELFAPTYDELDKKATDWLKRTSENCTVVSALNATVAGHIPLNSHLLISITRLQDLSSSKADAGFHSLNPLSGNDGGGVCSNNSPYDT</sequence>
<evidence type="ECO:0000256" key="1">
    <source>
        <dbReference type="SAM" id="MobiDB-lite"/>
    </source>
</evidence>